<dbReference type="RefSeq" id="WP_395814522.1">
    <property type="nucleotide sequence ID" value="NZ_CP043494.1"/>
</dbReference>
<protein>
    <submittedName>
        <fullName evidence="2">Uncharacterized protein</fullName>
    </submittedName>
</protein>
<dbReference type="EMBL" id="CP043494">
    <property type="protein sequence ID" value="WNG43486.1"/>
    <property type="molecule type" value="Genomic_DNA"/>
</dbReference>
<sequence>MRCGTFLCGECTELLGEATYCASCMAFVGKHGAPSLFLKLALGLEVIALASIPLALLPPLQVFSLLRIIPVLSPVLSVLAAGLGFGAVLYERRRLGRAGLQPSASRWLRWVHAGAWLHLGYVLLQAYLVVKSVRDYYDPARRP</sequence>
<gene>
    <name evidence="2" type="ORF">F0U60_04775</name>
</gene>
<keyword evidence="1" id="KW-0472">Membrane</keyword>
<keyword evidence="1" id="KW-1133">Transmembrane helix</keyword>
<evidence type="ECO:0000313" key="2">
    <source>
        <dbReference type="EMBL" id="WNG43486.1"/>
    </source>
</evidence>
<proteinExistence type="predicted"/>
<evidence type="ECO:0000256" key="1">
    <source>
        <dbReference type="SAM" id="Phobius"/>
    </source>
</evidence>
<dbReference type="Proteomes" id="UP001611383">
    <property type="component" value="Chromosome"/>
</dbReference>
<keyword evidence="3" id="KW-1185">Reference proteome</keyword>
<accession>A0ABY9WI78</accession>
<feature type="transmembrane region" description="Helical" evidence="1">
    <location>
        <begin position="110"/>
        <end position="130"/>
    </location>
</feature>
<keyword evidence="1" id="KW-0812">Transmembrane</keyword>
<reference evidence="2 3" key="1">
    <citation type="submission" date="2019-08" db="EMBL/GenBank/DDBJ databases">
        <title>Archangium and Cystobacter genomes.</title>
        <authorList>
            <person name="Chen I.-C.K."/>
            <person name="Wielgoss S."/>
        </authorList>
    </citation>
    <scope>NUCLEOTIDE SEQUENCE [LARGE SCALE GENOMIC DNA]</scope>
    <source>
        <strain evidence="2 3">Cbm 6</strain>
    </source>
</reference>
<feature type="transmembrane region" description="Helical" evidence="1">
    <location>
        <begin position="36"/>
        <end position="56"/>
    </location>
</feature>
<organism evidence="2 3">
    <name type="scientific">Archangium minus</name>
    <dbReference type="NCBI Taxonomy" id="83450"/>
    <lineage>
        <taxon>Bacteria</taxon>
        <taxon>Pseudomonadati</taxon>
        <taxon>Myxococcota</taxon>
        <taxon>Myxococcia</taxon>
        <taxon>Myxococcales</taxon>
        <taxon>Cystobacterineae</taxon>
        <taxon>Archangiaceae</taxon>
        <taxon>Archangium</taxon>
    </lineage>
</organism>
<name>A0ABY9WI78_9BACT</name>
<evidence type="ECO:0000313" key="3">
    <source>
        <dbReference type="Proteomes" id="UP001611383"/>
    </source>
</evidence>
<feature type="transmembrane region" description="Helical" evidence="1">
    <location>
        <begin position="68"/>
        <end position="90"/>
    </location>
</feature>